<name>A0A6C0IDT8_9ZZZZ</name>
<protein>
    <recommendedName>
        <fullName evidence="2">Protein kinase domain-containing protein</fullName>
    </recommendedName>
</protein>
<dbReference type="InterPro" id="IPR011009">
    <property type="entry name" value="Kinase-like_dom_sf"/>
</dbReference>
<evidence type="ECO:0008006" key="2">
    <source>
        <dbReference type="Google" id="ProtNLM"/>
    </source>
</evidence>
<proteinExistence type="predicted"/>
<dbReference type="EMBL" id="MN740162">
    <property type="protein sequence ID" value="QHT91032.1"/>
    <property type="molecule type" value="Genomic_DNA"/>
</dbReference>
<accession>A0A6C0IDT8</accession>
<organism evidence="1">
    <name type="scientific">viral metagenome</name>
    <dbReference type="NCBI Taxonomy" id="1070528"/>
    <lineage>
        <taxon>unclassified sequences</taxon>
        <taxon>metagenomes</taxon>
        <taxon>organismal metagenomes</taxon>
    </lineage>
</organism>
<sequence>MDGEFTIDTEILHEGKDFFRKMTKHMGEREICELLMKYPHNNIVKIYHIGDDYIDMELLNTDMSRENMSSVKNVMMEVKTYLQNLGIIYIDWKLDNIGIGENQQIRLFDFDGSGLIDIETKEWIRRAPLYWSYREAIKNGMKTPSDIDNCAFDLEFRRI</sequence>
<dbReference type="AlphaFoldDB" id="A0A6C0IDT8"/>
<reference evidence="1" key="1">
    <citation type="journal article" date="2020" name="Nature">
        <title>Giant virus diversity and host interactions through global metagenomics.</title>
        <authorList>
            <person name="Schulz F."/>
            <person name="Roux S."/>
            <person name="Paez-Espino D."/>
            <person name="Jungbluth S."/>
            <person name="Walsh D.A."/>
            <person name="Denef V.J."/>
            <person name="McMahon K.D."/>
            <person name="Konstantinidis K.T."/>
            <person name="Eloe-Fadrosh E.A."/>
            <person name="Kyrpides N.C."/>
            <person name="Woyke T."/>
        </authorList>
    </citation>
    <scope>NUCLEOTIDE SEQUENCE</scope>
    <source>
        <strain evidence="1">GVMAG-M-3300023184-72</strain>
    </source>
</reference>
<dbReference type="SUPFAM" id="SSF56112">
    <property type="entry name" value="Protein kinase-like (PK-like)"/>
    <property type="match status" value="1"/>
</dbReference>
<dbReference type="Gene3D" id="1.10.510.10">
    <property type="entry name" value="Transferase(Phosphotransferase) domain 1"/>
    <property type="match status" value="1"/>
</dbReference>
<evidence type="ECO:0000313" key="1">
    <source>
        <dbReference type="EMBL" id="QHT91032.1"/>
    </source>
</evidence>